<dbReference type="Gene3D" id="3.90.245.10">
    <property type="entry name" value="Ribonucleoside hydrolase-like"/>
    <property type="match status" value="1"/>
</dbReference>
<evidence type="ECO:0000313" key="5">
    <source>
        <dbReference type="EMBL" id="CAD0097322.1"/>
    </source>
</evidence>
<dbReference type="Proteomes" id="UP000716446">
    <property type="component" value="Unassembled WGS sequence"/>
</dbReference>
<keyword evidence="2" id="KW-0378">Hydrolase</keyword>
<accession>A0A9N8PIU0</accession>
<evidence type="ECO:0000256" key="1">
    <source>
        <dbReference type="ARBA" id="ARBA00009176"/>
    </source>
</evidence>
<feature type="non-terminal residue" evidence="5">
    <location>
        <position position="1"/>
    </location>
</feature>
<comment type="caution">
    <text evidence="5">The sequence shown here is derived from an EMBL/GenBank/DDBJ whole genome shotgun (WGS) entry which is preliminary data.</text>
</comment>
<dbReference type="Pfam" id="PF01156">
    <property type="entry name" value="IU_nuc_hydro"/>
    <property type="match status" value="1"/>
</dbReference>
<dbReference type="GO" id="GO:0005829">
    <property type="term" value="C:cytosol"/>
    <property type="evidence" value="ECO:0007669"/>
    <property type="project" value="TreeGrafter"/>
</dbReference>
<dbReference type="EMBL" id="CAIJEN010000017">
    <property type="protein sequence ID" value="CAD0097322.1"/>
    <property type="molecule type" value="Genomic_DNA"/>
</dbReference>
<keyword evidence="6" id="KW-1185">Reference proteome</keyword>
<comment type="similarity">
    <text evidence="1">Belongs to the IUNH family.</text>
</comment>
<evidence type="ECO:0000313" key="6">
    <source>
        <dbReference type="Proteomes" id="UP000716446"/>
    </source>
</evidence>
<protein>
    <recommendedName>
        <fullName evidence="4">Inosine/uridine-preferring nucleoside hydrolase domain-containing protein</fullName>
    </recommendedName>
</protein>
<dbReference type="PANTHER" id="PTHR12304:SF4">
    <property type="entry name" value="URIDINE NUCLEOSIDASE"/>
    <property type="match status" value="1"/>
</dbReference>
<dbReference type="InterPro" id="IPR001910">
    <property type="entry name" value="Inosine/uridine_hydrolase_dom"/>
</dbReference>
<proteinExistence type="inferred from homology"/>
<reference evidence="5" key="1">
    <citation type="submission" date="2020-06" db="EMBL/GenBank/DDBJ databases">
        <authorList>
            <person name="Onetto C."/>
        </authorList>
    </citation>
    <scope>NUCLEOTIDE SEQUENCE</scope>
</reference>
<evidence type="ECO:0000259" key="4">
    <source>
        <dbReference type="Pfam" id="PF01156"/>
    </source>
</evidence>
<dbReference type="SUPFAM" id="SSF53590">
    <property type="entry name" value="Nucleoside hydrolase"/>
    <property type="match status" value="1"/>
</dbReference>
<evidence type="ECO:0000256" key="3">
    <source>
        <dbReference type="ARBA" id="ARBA00023295"/>
    </source>
</evidence>
<organism evidence="5 6">
    <name type="scientific">Aureobasidium vineae</name>
    <dbReference type="NCBI Taxonomy" id="2773715"/>
    <lineage>
        <taxon>Eukaryota</taxon>
        <taxon>Fungi</taxon>
        <taxon>Dikarya</taxon>
        <taxon>Ascomycota</taxon>
        <taxon>Pezizomycotina</taxon>
        <taxon>Dothideomycetes</taxon>
        <taxon>Dothideomycetidae</taxon>
        <taxon>Dothideales</taxon>
        <taxon>Saccotheciaceae</taxon>
        <taxon>Aureobasidium</taxon>
    </lineage>
</organism>
<dbReference type="AlphaFoldDB" id="A0A9N8PIU0"/>
<dbReference type="PANTHER" id="PTHR12304">
    <property type="entry name" value="INOSINE-URIDINE PREFERRING NUCLEOSIDE HYDROLASE"/>
    <property type="match status" value="1"/>
</dbReference>
<dbReference type="GO" id="GO:0008477">
    <property type="term" value="F:purine nucleosidase activity"/>
    <property type="evidence" value="ECO:0007669"/>
    <property type="project" value="TreeGrafter"/>
</dbReference>
<dbReference type="InterPro" id="IPR036452">
    <property type="entry name" value="Ribo_hydro-like"/>
</dbReference>
<evidence type="ECO:0000256" key="2">
    <source>
        <dbReference type="ARBA" id="ARBA00022801"/>
    </source>
</evidence>
<keyword evidence="3" id="KW-0326">Glycosidase</keyword>
<dbReference type="InterPro" id="IPR023186">
    <property type="entry name" value="IUNH"/>
</dbReference>
<sequence length="382" mass="40930">TPELAANAYTRWSGNGKPIALWLDCDTGHDFKSDAFAILLAAHCPALRLLGISTIYGNAPLVKTTQNTRSILRAIGREDVPVYAGASKPFCRPAASAPDIHDGTTVLPEPGAPERTDMSAVLAMYKALIAEPPKTAWLVATGCLTNAALLFSTFPDVVDHIAGLTIMGGAVGGGFTNAPMGSLEGEGERFGNWTFWAEFNIYIDPESAQSIFSNPVLAAKTTIAPLDLTHQMICQELLYGFDKEVDGSEASILRVLFNQILTFFASTYADVFGLTEGPPLHDPLAVAMCFVPDLFDDKGGERFAIKVVIDGEHGVDEIARTTSQCGRTILTPLKAGEAGVRVPRGLDAGLIWRILDLCLKQAEGEKPKTMAMSALWSVSEDL</sequence>
<name>A0A9N8PIU0_9PEZI</name>
<feature type="domain" description="Inosine/uridine-preferring nucleoside hydrolase" evidence="4">
    <location>
        <begin position="21"/>
        <end position="352"/>
    </location>
</feature>
<dbReference type="GO" id="GO:0006152">
    <property type="term" value="P:purine nucleoside catabolic process"/>
    <property type="evidence" value="ECO:0007669"/>
    <property type="project" value="TreeGrafter"/>
</dbReference>
<gene>
    <name evidence="5" type="ORF">AWRI4619_LOCUS9725</name>
</gene>